<keyword evidence="2" id="KW-0169">Cobalamin biosynthesis</keyword>
<protein>
    <submittedName>
        <fullName evidence="5">Tetrapyrrole (Corrin/Porphyrin) Methylases</fullName>
    </submittedName>
</protein>
<proteinExistence type="inferred from homology"/>
<keyword evidence="5" id="KW-0489">Methyltransferase</keyword>
<dbReference type="PANTHER" id="PTHR43467">
    <property type="entry name" value="COBALT-PRECORRIN-2 C(20)-METHYLTRANSFERASE"/>
    <property type="match status" value="1"/>
</dbReference>
<accession>A0A811TBM2</accession>
<evidence type="ECO:0000259" key="4">
    <source>
        <dbReference type="Pfam" id="PF00590"/>
    </source>
</evidence>
<name>A0A811TBM2_9EURY</name>
<dbReference type="NCBIfam" id="NF004060">
    <property type="entry name" value="PRK05576.1-3"/>
    <property type="match status" value="1"/>
</dbReference>
<keyword evidence="5" id="KW-0808">Transferase</keyword>
<comment type="pathway">
    <text evidence="1">Cofactor biosynthesis; adenosylcobalamin biosynthesis.</text>
</comment>
<dbReference type="SUPFAM" id="SSF53790">
    <property type="entry name" value="Tetrapyrrole methylase"/>
    <property type="match status" value="1"/>
</dbReference>
<feature type="domain" description="Tetrapyrrole methylase" evidence="4">
    <location>
        <begin position="1"/>
        <end position="140"/>
    </location>
</feature>
<evidence type="ECO:0000256" key="1">
    <source>
        <dbReference type="ARBA" id="ARBA00004953"/>
    </source>
</evidence>
<dbReference type="PIRSF" id="PIRSF036427">
    <property type="entry name" value="Precrrn-2_mtase"/>
    <property type="match status" value="1"/>
</dbReference>
<evidence type="ECO:0000256" key="2">
    <source>
        <dbReference type="ARBA" id="ARBA00022573"/>
    </source>
</evidence>
<dbReference type="CDD" id="cd11645">
    <property type="entry name" value="Precorrin_2_C20_MT"/>
    <property type="match status" value="1"/>
</dbReference>
<comment type="similarity">
    <text evidence="3">Belongs to the precorrin methyltransferase family.</text>
</comment>
<dbReference type="InterPro" id="IPR035996">
    <property type="entry name" value="4pyrrol_Methylase_sf"/>
</dbReference>
<dbReference type="PANTHER" id="PTHR43467:SF2">
    <property type="entry name" value="COBALT-PRECORRIN-2 C(20)-METHYLTRANSFERASE"/>
    <property type="match status" value="1"/>
</dbReference>
<sequence>MLVGVGIGPGDAELLTLKAVKILEQSAKVYVPGKLAAKLIKPYAASEILNFPMTYNQETLEKHWDENARIIASQAWDKLVSFAVIGDPNFFSTFTHLRRIISKQYPELAITTVPGVSAITSFAARANIQMDHSFEVTDGSENKSKIVLKAVKPRKIAKELEKDGYNEFIYLENLFSEKEHISTVLPEKGSYFSMILARKP</sequence>
<dbReference type="AlphaFoldDB" id="A0A811TBM2"/>
<dbReference type="GO" id="GO:0009236">
    <property type="term" value="P:cobalamin biosynthetic process"/>
    <property type="evidence" value="ECO:0007669"/>
    <property type="project" value="UniProtKB-UniRule"/>
</dbReference>
<gene>
    <name evidence="5" type="ORF">LAKADJCE_00431</name>
</gene>
<dbReference type="InterPro" id="IPR012382">
    <property type="entry name" value="CobI/CbiL"/>
</dbReference>
<evidence type="ECO:0000313" key="5">
    <source>
        <dbReference type="EMBL" id="CAD6493062.1"/>
    </source>
</evidence>
<reference evidence="5" key="1">
    <citation type="submission" date="2020-10" db="EMBL/GenBank/DDBJ databases">
        <authorList>
            <person name="Hahn C.J."/>
            <person name="Laso-Perez R."/>
            <person name="Vulcano F."/>
            <person name="Vaziourakis K.-M."/>
            <person name="Stokke R."/>
            <person name="Steen I.H."/>
            <person name="Teske A."/>
            <person name="Boetius A."/>
            <person name="Liebeke M."/>
            <person name="Amann R."/>
            <person name="Knittel K."/>
        </authorList>
    </citation>
    <scope>NUCLEOTIDE SEQUENCE</scope>
    <source>
        <strain evidence="5">Gfbio:e3339647-f889-4370-9287-4fb5cb688e4c:AG392J18_GoMArc1</strain>
    </source>
</reference>
<dbReference type="EMBL" id="CAJHIR010000020">
    <property type="protein sequence ID" value="CAD6493062.1"/>
    <property type="molecule type" value="Genomic_DNA"/>
</dbReference>
<dbReference type="GO" id="GO:0032259">
    <property type="term" value="P:methylation"/>
    <property type="evidence" value="ECO:0007669"/>
    <property type="project" value="UniProtKB-KW"/>
</dbReference>
<dbReference type="InterPro" id="IPR014777">
    <property type="entry name" value="4pyrrole_Mease_sub1"/>
</dbReference>
<dbReference type="Pfam" id="PF00590">
    <property type="entry name" value="TP_methylase"/>
    <property type="match status" value="1"/>
</dbReference>
<evidence type="ECO:0000256" key="3">
    <source>
        <dbReference type="PIRNR" id="PIRNR036427"/>
    </source>
</evidence>
<comment type="caution">
    <text evidence="5">The sequence shown here is derived from an EMBL/GenBank/DDBJ whole genome shotgun (WGS) entry which is preliminary data.</text>
</comment>
<dbReference type="GO" id="GO:0030788">
    <property type="term" value="F:precorrin-2 C20-methyltransferase activity"/>
    <property type="evidence" value="ECO:0007669"/>
    <property type="project" value="InterPro"/>
</dbReference>
<dbReference type="InterPro" id="IPR000878">
    <property type="entry name" value="4pyrrol_Mease"/>
</dbReference>
<evidence type="ECO:0000313" key="6">
    <source>
        <dbReference type="Proteomes" id="UP000612009"/>
    </source>
</evidence>
<organism evidence="5 6">
    <name type="scientific">Candidatus Argoarchaeum ethanivorans</name>
    <dbReference type="NCBI Taxonomy" id="2608793"/>
    <lineage>
        <taxon>Archaea</taxon>
        <taxon>Methanobacteriati</taxon>
        <taxon>Methanobacteriota</taxon>
        <taxon>Stenosarchaea group</taxon>
        <taxon>Methanomicrobia</taxon>
        <taxon>Methanosarcinales</taxon>
        <taxon>Methanosarcinales incertae sedis</taxon>
        <taxon>GOM Arc I cluster</taxon>
        <taxon>Candidatus Argoarchaeum</taxon>
    </lineage>
</organism>
<dbReference type="Gene3D" id="3.40.1010.10">
    <property type="entry name" value="Cobalt-precorrin-4 Transmethylase, Domain 1"/>
    <property type="match status" value="1"/>
</dbReference>
<dbReference type="Proteomes" id="UP000612009">
    <property type="component" value="Unassembled WGS sequence"/>
</dbReference>